<dbReference type="AlphaFoldDB" id="A0A6V7Q4G3"/>
<evidence type="ECO:0000256" key="1">
    <source>
        <dbReference type="SAM" id="MobiDB-lite"/>
    </source>
</evidence>
<evidence type="ECO:0000313" key="2">
    <source>
        <dbReference type="EMBL" id="CAD1837900.1"/>
    </source>
</evidence>
<feature type="compositionally biased region" description="Low complexity" evidence="1">
    <location>
        <begin position="24"/>
        <end position="35"/>
    </location>
</feature>
<sequence length="157" mass="15304">MAPPPPTPPPPPPPRPLPPGGGSPVSAAPAAAAAETRGRGGGGGGVLRVHAAGAPAFHSTTCDRAHAPAWEASAGSSLIPIQSHATGGDGAAVAAAGGDRRSGRERWVFGSVLDPRSPGVQRWNRGLLLARAAALAADPLFFYAVGARSCGGGSASG</sequence>
<reference evidence="2" key="1">
    <citation type="submission" date="2020-07" db="EMBL/GenBank/DDBJ databases">
        <authorList>
            <person name="Lin J."/>
        </authorList>
    </citation>
    <scope>NUCLEOTIDE SEQUENCE</scope>
</reference>
<feature type="compositionally biased region" description="Pro residues" evidence="1">
    <location>
        <begin position="1"/>
        <end position="21"/>
    </location>
</feature>
<organism evidence="2">
    <name type="scientific">Ananas comosus var. bracteatus</name>
    <name type="common">red pineapple</name>
    <dbReference type="NCBI Taxonomy" id="296719"/>
    <lineage>
        <taxon>Eukaryota</taxon>
        <taxon>Viridiplantae</taxon>
        <taxon>Streptophyta</taxon>
        <taxon>Embryophyta</taxon>
        <taxon>Tracheophyta</taxon>
        <taxon>Spermatophyta</taxon>
        <taxon>Magnoliopsida</taxon>
        <taxon>Liliopsida</taxon>
        <taxon>Poales</taxon>
        <taxon>Bromeliaceae</taxon>
        <taxon>Bromelioideae</taxon>
        <taxon>Ananas</taxon>
    </lineage>
</organism>
<proteinExistence type="predicted"/>
<gene>
    <name evidence="2" type="ORF">CB5_LOCUS21111</name>
</gene>
<feature type="region of interest" description="Disordered" evidence="1">
    <location>
        <begin position="1"/>
        <end position="46"/>
    </location>
</feature>
<name>A0A6V7Q4G3_ANACO</name>
<protein>
    <submittedName>
        <fullName evidence="2">Uncharacterized protein</fullName>
    </submittedName>
</protein>
<accession>A0A6V7Q4G3</accession>
<dbReference type="EMBL" id="LR862132">
    <property type="protein sequence ID" value="CAD1837900.1"/>
    <property type="molecule type" value="Genomic_DNA"/>
</dbReference>